<proteinExistence type="predicted"/>
<evidence type="ECO:0000313" key="1">
    <source>
        <dbReference type="EMBL" id="OJJ51779.1"/>
    </source>
</evidence>
<accession>A0A1L9SXA2</accession>
<protein>
    <submittedName>
        <fullName evidence="1">Uncharacterized protein</fullName>
    </submittedName>
</protein>
<dbReference type="Proteomes" id="UP000184188">
    <property type="component" value="Unassembled WGS sequence"/>
</dbReference>
<keyword evidence="2" id="KW-1185">Reference proteome</keyword>
<organism evidence="1 2">
    <name type="scientific">Penicilliopsis zonata CBS 506.65</name>
    <dbReference type="NCBI Taxonomy" id="1073090"/>
    <lineage>
        <taxon>Eukaryota</taxon>
        <taxon>Fungi</taxon>
        <taxon>Dikarya</taxon>
        <taxon>Ascomycota</taxon>
        <taxon>Pezizomycotina</taxon>
        <taxon>Eurotiomycetes</taxon>
        <taxon>Eurotiomycetidae</taxon>
        <taxon>Eurotiales</taxon>
        <taxon>Aspergillaceae</taxon>
        <taxon>Penicilliopsis</taxon>
    </lineage>
</organism>
<reference evidence="2" key="1">
    <citation type="journal article" date="2017" name="Genome Biol.">
        <title>Comparative genomics reveals high biological diversity and specific adaptations in the industrially and medically important fungal genus Aspergillus.</title>
        <authorList>
            <person name="de Vries R.P."/>
            <person name="Riley R."/>
            <person name="Wiebenga A."/>
            <person name="Aguilar-Osorio G."/>
            <person name="Amillis S."/>
            <person name="Uchima C.A."/>
            <person name="Anderluh G."/>
            <person name="Asadollahi M."/>
            <person name="Askin M."/>
            <person name="Barry K."/>
            <person name="Battaglia E."/>
            <person name="Bayram O."/>
            <person name="Benocci T."/>
            <person name="Braus-Stromeyer S.A."/>
            <person name="Caldana C."/>
            <person name="Canovas D."/>
            <person name="Cerqueira G.C."/>
            <person name="Chen F."/>
            <person name="Chen W."/>
            <person name="Choi C."/>
            <person name="Clum A."/>
            <person name="Dos Santos R.A."/>
            <person name="Damasio A.R."/>
            <person name="Diallinas G."/>
            <person name="Emri T."/>
            <person name="Fekete E."/>
            <person name="Flipphi M."/>
            <person name="Freyberg S."/>
            <person name="Gallo A."/>
            <person name="Gournas C."/>
            <person name="Habgood R."/>
            <person name="Hainaut M."/>
            <person name="Harispe M.L."/>
            <person name="Henrissat B."/>
            <person name="Hilden K.S."/>
            <person name="Hope R."/>
            <person name="Hossain A."/>
            <person name="Karabika E."/>
            <person name="Karaffa L."/>
            <person name="Karanyi Z."/>
            <person name="Krasevec N."/>
            <person name="Kuo A."/>
            <person name="Kusch H."/>
            <person name="LaButti K."/>
            <person name="Lagendijk E.L."/>
            <person name="Lapidus A."/>
            <person name="Levasseur A."/>
            <person name="Lindquist E."/>
            <person name="Lipzen A."/>
            <person name="Logrieco A.F."/>
            <person name="MacCabe A."/>
            <person name="Maekelae M.R."/>
            <person name="Malavazi I."/>
            <person name="Melin P."/>
            <person name="Meyer V."/>
            <person name="Mielnichuk N."/>
            <person name="Miskei M."/>
            <person name="Molnar A.P."/>
            <person name="Mule G."/>
            <person name="Ngan C.Y."/>
            <person name="Orejas M."/>
            <person name="Orosz E."/>
            <person name="Ouedraogo J.P."/>
            <person name="Overkamp K.M."/>
            <person name="Park H.-S."/>
            <person name="Perrone G."/>
            <person name="Piumi F."/>
            <person name="Punt P.J."/>
            <person name="Ram A.F."/>
            <person name="Ramon A."/>
            <person name="Rauscher S."/>
            <person name="Record E."/>
            <person name="Riano-Pachon D.M."/>
            <person name="Robert V."/>
            <person name="Roehrig J."/>
            <person name="Ruller R."/>
            <person name="Salamov A."/>
            <person name="Salih N.S."/>
            <person name="Samson R.A."/>
            <person name="Sandor E."/>
            <person name="Sanguinetti M."/>
            <person name="Schuetze T."/>
            <person name="Sepcic K."/>
            <person name="Shelest E."/>
            <person name="Sherlock G."/>
            <person name="Sophianopoulou V."/>
            <person name="Squina F.M."/>
            <person name="Sun H."/>
            <person name="Susca A."/>
            <person name="Todd R.B."/>
            <person name="Tsang A."/>
            <person name="Unkles S.E."/>
            <person name="van de Wiele N."/>
            <person name="van Rossen-Uffink D."/>
            <person name="Oliveira J.V."/>
            <person name="Vesth T.C."/>
            <person name="Visser J."/>
            <person name="Yu J.-H."/>
            <person name="Zhou M."/>
            <person name="Andersen M.R."/>
            <person name="Archer D.B."/>
            <person name="Baker S.E."/>
            <person name="Benoit I."/>
            <person name="Brakhage A.A."/>
            <person name="Braus G.H."/>
            <person name="Fischer R."/>
            <person name="Frisvad J.C."/>
            <person name="Goldman G.H."/>
            <person name="Houbraken J."/>
            <person name="Oakley B."/>
            <person name="Pocsi I."/>
            <person name="Scazzocchio C."/>
            <person name="Seiboth B."/>
            <person name="vanKuyk P.A."/>
            <person name="Wortman J."/>
            <person name="Dyer P.S."/>
            <person name="Grigoriev I.V."/>
        </authorList>
    </citation>
    <scope>NUCLEOTIDE SEQUENCE [LARGE SCALE GENOMIC DNA]</scope>
    <source>
        <strain evidence="2">CBS 506.65</strain>
    </source>
</reference>
<dbReference type="EMBL" id="KV878336">
    <property type="protein sequence ID" value="OJJ51779.1"/>
    <property type="molecule type" value="Genomic_DNA"/>
</dbReference>
<dbReference type="AlphaFoldDB" id="A0A1L9SXA2"/>
<dbReference type="RefSeq" id="XP_022586289.1">
    <property type="nucleotide sequence ID" value="XM_022724496.1"/>
</dbReference>
<sequence length="193" mass="21743">MRASTWFRNISNKHNMIPQDEEKDTERLLKSDLDQLSDVFIAGSQRNDPSLFWSRLATNLLFLLLLTYTRGSQCFGTYEKGFDTDLAVAKGEIELQKVLFTGGIHFNADGSVYIQDASGPKYVGIPEPAIDKAWDELLKESAPFISRSNREFRRVSGPRYQGQDLFQSTVPGLRDWTGCFPSTSLHSMAPLAI</sequence>
<name>A0A1L9SXA2_9EURO</name>
<dbReference type="VEuPathDB" id="FungiDB:ASPZODRAFT_138839"/>
<dbReference type="OrthoDB" id="3687641at2759"/>
<gene>
    <name evidence="1" type="ORF">ASPZODRAFT_138839</name>
</gene>
<dbReference type="GeneID" id="34610961"/>
<evidence type="ECO:0000313" key="2">
    <source>
        <dbReference type="Proteomes" id="UP000184188"/>
    </source>
</evidence>